<comment type="caution">
    <text evidence="4">The sequence shown here is derived from an EMBL/GenBank/DDBJ whole genome shotgun (WGS) entry which is preliminary data.</text>
</comment>
<sequence length="1047" mass="116466">MSVPLSLRVCCMAVMAPALTEAATQSCIKISPSSPPVNPELHVPSIGGIPNGKNNQPHRAKPISGLTSHVTIGELKKLQQQGIFQSIGCQEIKFKFEESDNTITTKENLPKPFLNGKHSLIACENMNQTNHVINGNEDIETKLKSDNGLKLDSTIKVVDSKIPLGEENNFADSEHKFKTLDKMVASSSEVDAVSTTEVPNMDTDIQSPIDSNLKEEVKKKQHTLERRTEHLLRRLRRLQSKGVESHLHSQLRNFVGYQHKNLQTVAKSIKSSTSNNLNEIKTELFNSDDVKSLSTAALVNLVRRLQSSQSSISLSQRYLNSKSDSGPTGVLTIDKLTAEESIKVSGLLSNSIHHAQSCCDSDVTESSSGGESCDEDDPTCKKSKSTLLHRRAEWKWASERANVASRWTWLQAQVSDLEYRIRQQSEIYKQIRHTKGPVLLGEQPSPEDLLWRIRQNRAGQKLSPLEQKIANLERKNEALASPCNISNLMMNVNRQATKLTQSLGTVSPAQSTSVMAGDTKSTPTSQAKHLNGVIGSSHRDGQNVTIGPGGDGDVTPHSSPINHDITCQASRCRPVRSYRKRKLLRTAGLHNVSRKAARLSTVKCQCYPPISSCPMCGGRYNNVQRIDVDSFPLQDRVAILDPAFHPVLSFNQEIPLTIRFESHLKKGDWQNASSSKSAKMLSSEKRHQRYLAAKDKARKTGTKYAKGAAAALLSSAKLRNKYDKRTPTKPRSTPTKKSDRRLYRSELKKRRAAQLAAKKNRSASIHGDEYRAMTPSPMSTDSDFGLLSSSYPSCSKDSALRKKKLENAYDINNIVIPYSMAASTRVEKLQYKEIVTPKWRKLEPEEICDRVPNCDYQSEDTSDESFLSRHHTCEVSERKRLSTFVQYPSRRSRSSRTDSGTTEVSQDGSDIYGKDETFRRRSGSNTIRRISSSVSFDDGEFLIPMDICFVEPWIERTFPLSEEEYTKMLTDQPPVVEPRKRRSSTRVSLSESFGGKPEEEAAAEGEAITCSPLPSSSSGSTASDELNDPNDPEWSAADTNGTKVTKR</sequence>
<feature type="compositionally biased region" description="Polar residues" evidence="1">
    <location>
        <begin position="1037"/>
        <end position="1047"/>
    </location>
</feature>
<feature type="region of interest" description="Disordered" evidence="1">
    <location>
        <begin position="969"/>
        <end position="1047"/>
    </location>
</feature>
<dbReference type="EMBL" id="UYJE01006828">
    <property type="protein sequence ID" value="VDI49411.1"/>
    <property type="molecule type" value="Genomic_DNA"/>
</dbReference>
<dbReference type="SMART" id="SM01300">
    <property type="entry name" value="PEHE"/>
    <property type="match status" value="1"/>
</dbReference>
<dbReference type="Gene3D" id="6.10.250.3170">
    <property type="match status" value="1"/>
</dbReference>
<evidence type="ECO:0000256" key="1">
    <source>
        <dbReference type="SAM" id="MobiDB-lite"/>
    </source>
</evidence>
<dbReference type="Proteomes" id="UP000596742">
    <property type="component" value="Unassembled WGS sequence"/>
</dbReference>
<feature type="compositionally biased region" description="Low complexity" evidence="1">
    <location>
        <begin position="1004"/>
        <end position="1023"/>
    </location>
</feature>
<dbReference type="PANTHER" id="PTHR22443:SF18">
    <property type="entry name" value="NON-SPECIFIC LETHAL 1, ISOFORM M"/>
    <property type="match status" value="1"/>
</dbReference>
<dbReference type="GO" id="GO:0035035">
    <property type="term" value="F:histone acetyltransferase binding"/>
    <property type="evidence" value="ECO:0007669"/>
    <property type="project" value="TreeGrafter"/>
</dbReference>
<dbReference type="InterPro" id="IPR029332">
    <property type="entry name" value="PEHE_dom"/>
</dbReference>
<dbReference type="OrthoDB" id="6022640at2759"/>
<name>A0A8B6FHR4_MYTGA</name>
<dbReference type="AlphaFoldDB" id="A0A8B6FHR4"/>
<feature type="region of interest" description="Disordered" evidence="1">
    <location>
        <begin position="508"/>
        <end position="527"/>
    </location>
</feature>
<feature type="signal peptide" evidence="2">
    <location>
        <begin position="1"/>
        <end position="22"/>
    </location>
</feature>
<keyword evidence="5" id="KW-1185">Reference proteome</keyword>
<feature type="region of interest" description="Disordered" evidence="1">
    <location>
        <begin position="886"/>
        <end position="916"/>
    </location>
</feature>
<feature type="compositionally biased region" description="Basic and acidic residues" evidence="1">
    <location>
        <begin position="736"/>
        <end position="746"/>
    </location>
</feature>
<dbReference type="PANTHER" id="PTHR22443">
    <property type="entry name" value="NON-SPECIFIC LETHAL 1, ISOFORM M"/>
    <property type="match status" value="1"/>
</dbReference>
<evidence type="ECO:0000313" key="5">
    <source>
        <dbReference type="Proteomes" id="UP000596742"/>
    </source>
</evidence>
<protein>
    <submittedName>
        <fullName evidence="4">KAT8 regulatory NSL complex subunit 1</fullName>
    </submittedName>
</protein>
<dbReference type="GO" id="GO:0044545">
    <property type="term" value="C:NSL complex"/>
    <property type="evidence" value="ECO:0007669"/>
    <property type="project" value="TreeGrafter"/>
</dbReference>
<feature type="region of interest" description="Disordered" evidence="1">
    <location>
        <begin position="360"/>
        <end position="381"/>
    </location>
</feature>
<evidence type="ECO:0000259" key="3">
    <source>
        <dbReference type="SMART" id="SM01300"/>
    </source>
</evidence>
<keyword evidence="2" id="KW-0732">Signal</keyword>
<feature type="region of interest" description="Disordered" evidence="1">
    <location>
        <begin position="719"/>
        <end position="763"/>
    </location>
</feature>
<dbReference type="InterPro" id="IPR026180">
    <property type="entry name" value="NSL1"/>
</dbReference>
<feature type="chain" id="PRO_5032275023" evidence="2">
    <location>
        <begin position="23"/>
        <end position="1047"/>
    </location>
</feature>
<organism evidence="4 5">
    <name type="scientific">Mytilus galloprovincialis</name>
    <name type="common">Mediterranean mussel</name>
    <dbReference type="NCBI Taxonomy" id="29158"/>
    <lineage>
        <taxon>Eukaryota</taxon>
        <taxon>Metazoa</taxon>
        <taxon>Spiralia</taxon>
        <taxon>Lophotrochozoa</taxon>
        <taxon>Mollusca</taxon>
        <taxon>Bivalvia</taxon>
        <taxon>Autobranchia</taxon>
        <taxon>Pteriomorphia</taxon>
        <taxon>Mytilida</taxon>
        <taxon>Mytiloidea</taxon>
        <taxon>Mytilidae</taxon>
        <taxon>Mytilinae</taxon>
        <taxon>Mytilus</taxon>
    </lineage>
</organism>
<proteinExistence type="predicted"/>
<evidence type="ECO:0000313" key="4">
    <source>
        <dbReference type="EMBL" id="VDI49411.1"/>
    </source>
</evidence>
<dbReference type="Pfam" id="PF15275">
    <property type="entry name" value="PEHE"/>
    <property type="match status" value="1"/>
</dbReference>
<evidence type="ECO:0000256" key="2">
    <source>
        <dbReference type="SAM" id="SignalP"/>
    </source>
</evidence>
<feature type="domain" description="PEHE" evidence="3">
    <location>
        <begin position="834"/>
        <end position="945"/>
    </location>
</feature>
<gene>
    <name evidence="4" type="ORF">MGAL_10B059935</name>
</gene>
<feature type="compositionally biased region" description="Polar residues" evidence="1">
    <location>
        <begin position="897"/>
        <end position="908"/>
    </location>
</feature>
<reference evidence="4" key="1">
    <citation type="submission" date="2018-11" db="EMBL/GenBank/DDBJ databases">
        <authorList>
            <person name="Alioto T."/>
            <person name="Alioto T."/>
        </authorList>
    </citation>
    <scope>NUCLEOTIDE SEQUENCE</scope>
</reference>
<accession>A0A8B6FHR4</accession>